<evidence type="ECO:0000313" key="1">
    <source>
        <dbReference type="EMBL" id="KAH6640416.1"/>
    </source>
</evidence>
<accession>A0ACB7PJ46</accession>
<organism evidence="1 2">
    <name type="scientific">Chaetomium tenue</name>
    <dbReference type="NCBI Taxonomy" id="1854479"/>
    <lineage>
        <taxon>Eukaryota</taxon>
        <taxon>Fungi</taxon>
        <taxon>Dikarya</taxon>
        <taxon>Ascomycota</taxon>
        <taxon>Pezizomycotina</taxon>
        <taxon>Sordariomycetes</taxon>
        <taxon>Sordariomycetidae</taxon>
        <taxon>Sordariales</taxon>
        <taxon>Chaetomiaceae</taxon>
        <taxon>Chaetomium</taxon>
    </lineage>
</organism>
<comment type="caution">
    <text evidence="1">The sequence shown here is derived from an EMBL/GenBank/DDBJ whole genome shotgun (WGS) entry which is preliminary data.</text>
</comment>
<dbReference type="Proteomes" id="UP000724584">
    <property type="component" value="Unassembled WGS sequence"/>
</dbReference>
<evidence type="ECO:0000313" key="2">
    <source>
        <dbReference type="Proteomes" id="UP000724584"/>
    </source>
</evidence>
<gene>
    <name evidence="1" type="ORF">F5144DRAFT_92851</name>
</gene>
<protein>
    <submittedName>
        <fullName evidence="1">Amidase signature domain-containing protein</fullName>
    </submittedName>
</protein>
<dbReference type="EMBL" id="JAGIZQ010000002">
    <property type="protein sequence ID" value="KAH6640416.1"/>
    <property type="molecule type" value="Genomic_DNA"/>
</dbReference>
<sequence>MLWTLPQSATRSGTEARFRGILHGIPILVKDVFCTTDDMNTTAGFSGLVGARPNVESTAIRKLRESGAIILGKTTMTEWLGLRSFGGYPNGWSPVGGRAAGIFHDLQDPGGSSTGSALAAALGLAAAALGSETDGSIANPARSSGVVGLKPTSGLVSRSGVFIGNEWQDSVGVLAKTVMDAAHVLTVMSGNDPEDLLAQPDPRDALAKPRPADGIDFRAFCKASALKGMRVAVPRHVMDPKPWIAKVFEEALKVLESLGAIIVDNAKFPEWTLRFHEEHEEELDFSFHASLRKNMERFLGVIQENPHNLHTLEDVIRYTEDTPEEELDKWNMDTLRSALDAGGATDHDTSRFITSEKLRLYIGMEIARLLDKHECDILAVPMWTETTASLGGNPQIAVPMPAHPADWSLPAKRKYSLVSTGPNIPTSIIFISRRFDDGLVISAAYSFEQATHHRDKVPPDSESQH</sequence>
<reference evidence="1 2" key="1">
    <citation type="journal article" date="2021" name="Nat. Commun.">
        <title>Genetic determinants of endophytism in the Arabidopsis root mycobiome.</title>
        <authorList>
            <person name="Mesny F."/>
            <person name="Miyauchi S."/>
            <person name="Thiergart T."/>
            <person name="Pickel B."/>
            <person name="Atanasova L."/>
            <person name="Karlsson M."/>
            <person name="Huettel B."/>
            <person name="Barry K.W."/>
            <person name="Haridas S."/>
            <person name="Chen C."/>
            <person name="Bauer D."/>
            <person name="Andreopoulos W."/>
            <person name="Pangilinan J."/>
            <person name="LaButti K."/>
            <person name="Riley R."/>
            <person name="Lipzen A."/>
            <person name="Clum A."/>
            <person name="Drula E."/>
            <person name="Henrissat B."/>
            <person name="Kohler A."/>
            <person name="Grigoriev I.V."/>
            <person name="Martin F.M."/>
            <person name="Hacquard S."/>
        </authorList>
    </citation>
    <scope>NUCLEOTIDE SEQUENCE [LARGE SCALE GENOMIC DNA]</scope>
    <source>
        <strain evidence="1 2">MPI-SDFR-AT-0079</strain>
    </source>
</reference>
<keyword evidence="2" id="KW-1185">Reference proteome</keyword>
<name>A0ACB7PJ46_9PEZI</name>
<proteinExistence type="predicted"/>